<organism evidence="2 3">
    <name type="scientific">Acetobacter orleanensis</name>
    <dbReference type="NCBI Taxonomy" id="104099"/>
    <lineage>
        <taxon>Bacteria</taxon>
        <taxon>Pseudomonadati</taxon>
        <taxon>Pseudomonadota</taxon>
        <taxon>Alphaproteobacteria</taxon>
        <taxon>Acetobacterales</taxon>
        <taxon>Acetobacteraceae</taxon>
        <taxon>Acetobacter</taxon>
    </lineage>
</organism>
<dbReference type="Pfam" id="PF09299">
    <property type="entry name" value="Mu-transpos_C"/>
    <property type="match status" value="1"/>
</dbReference>
<dbReference type="Gene3D" id="3.30.420.10">
    <property type="entry name" value="Ribonuclease H-like superfamily/Ribonuclease H"/>
    <property type="match status" value="1"/>
</dbReference>
<name>A0A4Y3TLG6_9PROT</name>
<dbReference type="STRING" id="104099.AD949_04445"/>
<dbReference type="OrthoDB" id="5287589at2"/>
<evidence type="ECO:0000259" key="1">
    <source>
        <dbReference type="PROSITE" id="PS50994"/>
    </source>
</evidence>
<proteinExistence type="predicted"/>
<dbReference type="InterPro" id="IPR036397">
    <property type="entry name" value="RNaseH_sf"/>
</dbReference>
<feature type="domain" description="Integrase catalytic" evidence="1">
    <location>
        <begin position="105"/>
        <end position="319"/>
    </location>
</feature>
<protein>
    <recommendedName>
        <fullName evidence="1">Integrase catalytic domain-containing protein</fullName>
    </recommendedName>
</protein>
<dbReference type="AlphaFoldDB" id="A0A4Y3TLG6"/>
<dbReference type="GO" id="GO:0003676">
    <property type="term" value="F:nucleic acid binding"/>
    <property type="evidence" value="ECO:0007669"/>
    <property type="project" value="InterPro"/>
</dbReference>
<reference evidence="2 3" key="1">
    <citation type="submission" date="2019-06" db="EMBL/GenBank/DDBJ databases">
        <title>Whole genome shotgun sequence of Acetobacter orleanensis NBRC 13752.</title>
        <authorList>
            <person name="Hosoyama A."/>
            <person name="Uohara A."/>
            <person name="Ohji S."/>
            <person name="Ichikawa N."/>
        </authorList>
    </citation>
    <scope>NUCLEOTIDE SEQUENCE [LARGE SCALE GENOMIC DNA]</scope>
    <source>
        <strain evidence="2 3">NBRC 13752</strain>
    </source>
</reference>
<evidence type="ECO:0000313" key="2">
    <source>
        <dbReference type="EMBL" id="GEB82638.1"/>
    </source>
</evidence>
<dbReference type="InterPro" id="IPR001584">
    <property type="entry name" value="Integrase_cat-core"/>
</dbReference>
<keyword evidence="3" id="KW-1185">Reference proteome</keyword>
<dbReference type="EMBL" id="BJMU01000004">
    <property type="protein sequence ID" value="GEB82638.1"/>
    <property type="molecule type" value="Genomic_DNA"/>
</dbReference>
<accession>A0A4Y3TLG6</accession>
<gene>
    <name evidence="2" type="ORF">AOR01nite_11150</name>
</gene>
<dbReference type="InterPro" id="IPR012337">
    <property type="entry name" value="RNaseH-like_sf"/>
</dbReference>
<dbReference type="PROSITE" id="PS50994">
    <property type="entry name" value="INTEGRASE"/>
    <property type="match status" value="1"/>
</dbReference>
<dbReference type="SUPFAM" id="SSF53098">
    <property type="entry name" value="Ribonuclease H-like"/>
    <property type="match status" value="1"/>
</dbReference>
<dbReference type="GO" id="GO:0015074">
    <property type="term" value="P:DNA integration"/>
    <property type="evidence" value="ECO:0007669"/>
    <property type="project" value="InterPro"/>
</dbReference>
<dbReference type="InterPro" id="IPR015378">
    <property type="entry name" value="Transposase-like_Mu_C"/>
</dbReference>
<dbReference type="RefSeq" id="WP_048835696.1">
    <property type="nucleotide sequence ID" value="NZ_NWTP01000002.1"/>
</dbReference>
<sequence length="507" mass="56505">MTEAGVCQEDQQKIAKELDRFVRSYWAHGASSVYKIQMLMQPRCQDIATRTGIASDSSILKQICWVPKNFVDKKERKRARLIHTKKHDAGGYASNAEPRITRTRDGLLPMDMVAADVRHCDFLISRQDGSHTTAKMIAFLDLATNRIFVRSFICPKGEAIRREHVLETLRDMFADPNWGVPKNLYFDNGGEFQLGEAANDLARLASLVRSAGKDMAIKVTSSLSAGIVRSRAYNPQSKVIEGVFSNFTRTIEPMLKGFIGGQRMNKKVENQGKAPVPMPGDAASIHRNIQLAVAFYNATPQQKGEIAGYSPDGRMQHFVAEDWRSIILDPGEVELAFGPEETRVIKTGGIVSINGRRYHHDAMAQMVGEKQRFRVPFMGNGTRIIGLDDKDNPLLVAVEETAYAMTDRAGAIEQSRRSRALKKDIHAISSDLEPIDLMGEMARFVDANPAPRPVTPEAEITISPVLKEAARQPKLAAPAKLSDNEEFRRTQAEAYKKLNASPMRRRA</sequence>
<evidence type="ECO:0000313" key="3">
    <source>
        <dbReference type="Proteomes" id="UP000317617"/>
    </source>
</evidence>
<dbReference type="Proteomes" id="UP000317617">
    <property type="component" value="Unassembled WGS sequence"/>
</dbReference>
<comment type="caution">
    <text evidence="2">The sequence shown here is derived from an EMBL/GenBank/DDBJ whole genome shotgun (WGS) entry which is preliminary data.</text>
</comment>